<reference evidence="1 2" key="1">
    <citation type="submission" date="2019-05" db="EMBL/GenBank/DDBJ databases">
        <title>Another draft genome of Portunus trituberculatus and its Hox gene families provides insights of decapod evolution.</title>
        <authorList>
            <person name="Jeong J.-H."/>
            <person name="Song I."/>
            <person name="Kim S."/>
            <person name="Choi T."/>
            <person name="Kim D."/>
            <person name="Ryu S."/>
            <person name="Kim W."/>
        </authorList>
    </citation>
    <scope>NUCLEOTIDE SEQUENCE [LARGE SCALE GENOMIC DNA]</scope>
    <source>
        <tissue evidence="1">Muscle</tissue>
    </source>
</reference>
<dbReference type="Proteomes" id="UP000324222">
    <property type="component" value="Unassembled WGS sequence"/>
</dbReference>
<sequence length="82" mass="9426">MFGHDNVLNDPQFCWGFRGDFWSNPRSRTRAARACPGSVRLLIGPTSRPSYIPRRASALSTCFHRLERSQPTTSSSFRPRLW</sequence>
<comment type="caution">
    <text evidence="1">The sequence shown here is derived from an EMBL/GenBank/DDBJ whole genome shotgun (WGS) entry which is preliminary data.</text>
</comment>
<dbReference type="EMBL" id="VSRR010015169">
    <property type="protein sequence ID" value="MPC57899.1"/>
    <property type="molecule type" value="Genomic_DNA"/>
</dbReference>
<evidence type="ECO:0000313" key="1">
    <source>
        <dbReference type="EMBL" id="MPC57899.1"/>
    </source>
</evidence>
<dbReference type="AlphaFoldDB" id="A0A5B7GK04"/>
<organism evidence="1 2">
    <name type="scientific">Portunus trituberculatus</name>
    <name type="common">Swimming crab</name>
    <name type="synonym">Neptunus trituberculatus</name>
    <dbReference type="NCBI Taxonomy" id="210409"/>
    <lineage>
        <taxon>Eukaryota</taxon>
        <taxon>Metazoa</taxon>
        <taxon>Ecdysozoa</taxon>
        <taxon>Arthropoda</taxon>
        <taxon>Crustacea</taxon>
        <taxon>Multicrustacea</taxon>
        <taxon>Malacostraca</taxon>
        <taxon>Eumalacostraca</taxon>
        <taxon>Eucarida</taxon>
        <taxon>Decapoda</taxon>
        <taxon>Pleocyemata</taxon>
        <taxon>Brachyura</taxon>
        <taxon>Eubrachyura</taxon>
        <taxon>Portunoidea</taxon>
        <taxon>Portunidae</taxon>
        <taxon>Portuninae</taxon>
        <taxon>Portunus</taxon>
    </lineage>
</organism>
<proteinExistence type="predicted"/>
<evidence type="ECO:0000313" key="2">
    <source>
        <dbReference type="Proteomes" id="UP000324222"/>
    </source>
</evidence>
<keyword evidence="2" id="KW-1185">Reference proteome</keyword>
<accession>A0A5B7GK04</accession>
<gene>
    <name evidence="1" type="ORF">E2C01_051889</name>
</gene>
<protein>
    <submittedName>
        <fullName evidence="1">Uncharacterized protein</fullName>
    </submittedName>
</protein>
<name>A0A5B7GK04_PORTR</name>